<dbReference type="AlphaFoldDB" id="A0A8J8MJ09"/>
<reference evidence="1" key="1">
    <citation type="submission" date="2020-07" db="EMBL/GenBank/DDBJ databases">
        <title>Vallitalea pronyensis genome.</title>
        <authorList>
            <person name="Postec A."/>
        </authorList>
    </citation>
    <scope>NUCLEOTIDE SEQUENCE</scope>
    <source>
        <strain evidence="1">FatNI3</strain>
    </source>
</reference>
<sequence>MYRNNADYPGLSKGYCYSRQSPVNQSKGNLNNYVKPTETNNDNNDTRLPPVITSPLYLQGYLRTKVGEFMRVNFLLGTNTFVDKDGILEQVGVDHIVLKDINTGEDVIADLYSIKFVEIPNEQ</sequence>
<dbReference type="EMBL" id="CP058649">
    <property type="protein sequence ID" value="QUI22401.1"/>
    <property type="molecule type" value="Genomic_DNA"/>
</dbReference>
<proteinExistence type="predicted"/>
<gene>
    <name evidence="1" type="ORF">HZI73_08845</name>
</gene>
<organism evidence="1 2">
    <name type="scientific">Vallitalea pronyensis</name>
    <dbReference type="NCBI Taxonomy" id="1348613"/>
    <lineage>
        <taxon>Bacteria</taxon>
        <taxon>Bacillati</taxon>
        <taxon>Bacillota</taxon>
        <taxon>Clostridia</taxon>
        <taxon>Lachnospirales</taxon>
        <taxon>Vallitaleaceae</taxon>
        <taxon>Vallitalea</taxon>
    </lineage>
</organism>
<keyword evidence="2" id="KW-1185">Reference proteome</keyword>
<accession>A0A8J8MJ09</accession>
<dbReference type="RefSeq" id="WP_212697886.1">
    <property type="nucleotide sequence ID" value="NZ_CP058649.1"/>
</dbReference>
<protein>
    <submittedName>
        <fullName evidence="1">Uncharacterized protein</fullName>
    </submittedName>
</protein>
<dbReference type="KEGG" id="vpy:HZI73_08845"/>
<name>A0A8J8MJ09_9FIRM</name>
<evidence type="ECO:0000313" key="1">
    <source>
        <dbReference type="EMBL" id="QUI22401.1"/>
    </source>
</evidence>
<evidence type="ECO:0000313" key="2">
    <source>
        <dbReference type="Proteomes" id="UP000683246"/>
    </source>
</evidence>
<dbReference type="Proteomes" id="UP000683246">
    <property type="component" value="Chromosome"/>
</dbReference>